<dbReference type="AlphaFoldDB" id="A0A6M3JHH6"/>
<dbReference type="EMBL" id="MT141328">
    <property type="protein sequence ID" value="QJA58535.1"/>
    <property type="molecule type" value="Genomic_DNA"/>
</dbReference>
<proteinExistence type="predicted"/>
<dbReference type="EMBL" id="MT141605">
    <property type="protein sequence ID" value="QJA68307.1"/>
    <property type="molecule type" value="Genomic_DNA"/>
</dbReference>
<reference evidence="2" key="1">
    <citation type="submission" date="2020-03" db="EMBL/GenBank/DDBJ databases">
        <title>The deep terrestrial virosphere.</title>
        <authorList>
            <person name="Holmfeldt K."/>
            <person name="Nilsson E."/>
            <person name="Simone D."/>
            <person name="Lopez-Fernandez M."/>
            <person name="Wu X."/>
            <person name="de Brujin I."/>
            <person name="Lundin D."/>
            <person name="Andersson A."/>
            <person name="Bertilsson S."/>
            <person name="Dopson M."/>
        </authorList>
    </citation>
    <scope>NUCLEOTIDE SEQUENCE</scope>
    <source>
        <strain evidence="2">MM415A07106</strain>
        <strain evidence="1">MM415B01439</strain>
    </source>
</reference>
<sequence>MGLVKSKRILTLGLDDRATSDDPLEACLERLGYSTALQAQLKASIADKLTPNLFTGQIEQLDGMEKNYQDAVDKCIKRLKGAC</sequence>
<organism evidence="2">
    <name type="scientific">viral metagenome</name>
    <dbReference type="NCBI Taxonomy" id="1070528"/>
    <lineage>
        <taxon>unclassified sequences</taxon>
        <taxon>metagenomes</taxon>
        <taxon>organismal metagenomes</taxon>
    </lineage>
</organism>
<gene>
    <name evidence="2" type="ORF">MM415A07106_0007</name>
    <name evidence="1" type="ORF">MM415B01439_0012</name>
</gene>
<protein>
    <submittedName>
        <fullName evidence="2">Uncharacterized protein</fullName>
    </submittedName>
</protein>
<accession>A0A6M3JHH6</accession>
<evidence type="ECO:0000313" key="1">
    <source>
        <dbReference type="EMBL" id="QJA58535.1"/>
    </source>
</evidence>
<evidence type="ECO:0000313" key="2">
    <source>
        <dbReference type="EMBL" id="QJA68307.1"/>
    </source>
</evidence>
<name>A0A6M3JHH6_9ZZZZ</name>